<dbReference type="EMBL" id="JBJQOH010000006">
    <property type="protein sequence ID" value="KAL3685505.1"/>
    <property type="molecule type" value="Genomic_DNA"/>
</dbReference>
<organism evidence="1 2">
    <name type="scientific">Riccia sorocarpa</name>
    <dbReference type="NCBI Taxonomy" id="122646"/>
    <lineage>
        <taxon>Eukaryota</taxon>
        <taxon>Viridiplantae</taxon>
        <taxon>Streptophyta</taxon>
        <taxon>Embryophyta</taxon>
        <taxon>Marchantiophyta</taxon>
        <taxon>Marchantiopsida</taxon>
        <taxon>Marchantiidae</taxon>
        <taxon>Marchantiales</taxon>
        <taxon>Ricciaceae</taxon>
        <taxon>Riccia</taxon>
    </lineage>
</organism>
<evidence type="ECO:0000313" key="2">
    <source>
        <dbReference type="Proteomes" id="UP001633002"/>
    </source>
</evidence>
<dbReference type="AlphaFoldDB" id="A0ABD3H5A2"/>
<comment type="caution">
    <text evidence="1">The sequence shown here is derived from an EMBL/GenBank/DDBJ whole genome shotgun (WGS) entry which is preliminary data.</text>
</comment>
<proteinExistence type="predicted"/>
<dbReference type="Proteomes" id="UP001633002">
    <property type="component" value="Unassembled WGS sequence"/>
</dbReference>
<keyword evidence="2" id="KW-1185">Reference proteome</keyword>
<gene>
    <name evidence="1" type="ORF">R1sor_003527</name>
</gene>
<sequence>MDHYMMKDPEVLRKVKMAWDAELLSVKDSRRRWSRGWHHVCQVLRDERDAQRLQRRNEGNLAHDVAWRRERISPDSDPVEIEALNIAEKRLKDQQIQEAPNWRLRSRIRWLSIDDVPSRYFFAKLKSKWARETISALKRSDGEITTDKEEILEEIHTFYQQLFDAEERTTERDEARREVVELLEPKVSPVESNKVSMVPERCEIEKVVFSMKSNKAPGLDGLTIEVLQMRHITDILDNKEVEWVWIAQRILQIKMRIGPSKVERSQWSSAESLLLMPQSRLSDVPTLDRLLQIWFGFRRQLSLTEDSSQLPRNLPIASLKSVWKFFNKGGESEFRQLDGQARRMGLKTIQDLIEGDVRGQLTMRPDVQNWIQSITCLESSLSLIPGWIWDDGKGVVNSWRRDAREWMKLINRQDPSYQELNRWWDLNSDHQLWCSRWKQLWSGPNMLRVKTWIWRLLQQGFPTMARAKKWGVTNAERMDHESMGEDILLTRTLKLQKLLTLELIKEVVATRINIITEAITITMMVVLVVWSITMEMEVLAVTPEEETEEAVEEALSKHPGK</sequence>
<name>A0ABD3H5A2_9MARC</name>
<evidence type="ECO:0000313" key="1">
    <source>
        <dbReference type="EMBL" id="KAL3685505.1"/>
    </source>
</evidence>
<reference evidence="1 2" key="1">
    <citation type="submission" date="2024-09" db="EMBL/GenBank/DDBJ databases">
        <title>Chromosome-scale assembly of Riccia sorocarpa.</title>
        <authorList>
            <person name="Paukszto L."/>
        </authorList>
    </citation>
    <scope>NUCLEOTIDE SEQUENCE [LARGE SCALE GENOMIC DNA]</scope>
    <source>
        <strain evidence="1">LP-2024</strain>
        <tissue evidence="1">Aerial parts of the thallus</tissue>
    </source>
</reference>
<protein>
    <submittedName>
        <fullName evidence="1">Uncharacterized protein</fullName>
    </submittedName>
</protein>
<accession>A0ABD3H5A2</accession>